<feature type="coiled-coil region" evidence="1">
    <location>
        <begin position="471"/>
        <end position="502"/>
    </location>
</feature>
<dbReference type="Proteomes" id="UP001190700">
    <property type="component" value="Unassembled WGS sequence"/>
</dbReference>
<feature type="coiled-coil region" evidence="1">
    <location>
        <begin position="650"/>
        <end position="684"/>
    </location>
</feature>
<feature type="coiled-coil region" evidence="1">
    <location>
        <begin position="341"/>
        <end position="428"/>
    </location>
</feature>
<keyword evidence="1" id="KW-0175">Coiled coil</keyword>
<feature type="non-terminal residue" evidence="3">
    <location>
        <position position="710"/>
    </location>
</feature>
<evidence type="ECO:0000256" key="2">
    <source>
        <dbReference type="SAM" id="MobiDB-lite"/>
    </source>
</evidence>
<evidence type="ECO:0000313" key="4">
    <source>
        <dbReference type="Proteomes" id="UP001190700"/>
    </source>
</evidence>
<evidence type="ECO:0000256" key="1">
    <source>
        <dbReference type="SAM" id="Coils"/>
    </source>
</evidence>
<feature type="region of interest" description="Disordered" evidence="2">
    <location>
        <begin position="27"/>
        <end position="52"/>
    </location>
</feature>
<keyword evidence="4" id="KW-1185">Reference proteome</keyword>
<feature type="compositionally biased region" description="Polar residues" evidence="2">
    <location>
        <begin position="126"/>
        <end position="143"/>
    </location>
</feature>
<reference evidence="3 4" key="1">
    <citation type="journal article" date="2015" name="Genome Biol. Evol.">
        <title>Comparative Genomics of a Bacterivorous Green Alga Reveals Evolutionary Causalities and Consequences of Phago-Mixotrophic Mode of Nutrition.</title>
        <authorList>
            <person name="Burns J.A."/>
            <person name="Paasch A."/>
            <person name="Narechania A."/>
            <person name="Kim E."/>
        </authorList>
    </citation>
    <scope>NUCLEOTIDE SEQUENCE [LARGE SCALE GENOMIC DNA]</scope>
    <source>
        <strain evidence="3 4">PLY_AMNH</strain>
    </source>
</reference>
<dbReference type="EMBL" id="LGRX02015149">
    <property type="protein sequence ID" value="KAK3263688.1"/>
    <property type="molecule type" value="Genomic_DNA"/>
</dbReference>
<organism evidence="3 4">
    <name type="scientific">Cymbomonas tetramitiformis</name>
    <dbReference type="NCBI Taxonomy" id="36881"/>
    <lineage>
        <taxon>Eukaryota</taxon>
        <taxon>Viridiplantae</taxon>
        <taxon>Chlorophyta</taxon>
        <taxon>Pyramimonadophyceae</taxon>
        <taxon>Pyramimonadales</taxon>
        <taxon>Pyramimonadaceae</taxon>
        <taxon>Cymbomonas</taxon>
    </lineage>
</organism>
<dbReference type="AlphaFoldDB" id="A0AAE0KWU2"/>
<feature type="compositionally biased region" description="Polar residues" evidence="2">
    <location>
        <begin position="28"/>
        <end position="52"/>
    </location>
</feature>
<name>A0AAE0KWU2_9CHLO</name>
<sequence>MDEDEIFAKKVKEGFARQEAMIFPGHARSTSLQVTHSTPVSKTTPGSTSYSTNVPAAVSNALMNGQGGMSPALLPRETKSLSSQEFAQAWSAVGKPKVLGADRSPADPATAAGVALQRYAREQERTPVNSSLASQNVRPSTGRSPHGYAPHAGAIVPAESREPPSVPSRQHISEIKELIQEEESIALLKEQVQQMKMIKIDSDRKDSIIGRLQEEMLLVDNIKKENTELKAKLNVLSDKDKAQKDQIKDMQQQKREIELQLQKYESMEETTRTTLSQAETAKESARRSQEEVMQLSAQTVALRRDASRQDEIRLQLEQQLLNGSEAAAQSTAREGQLMTLVRTLKAEVERCESNAQEQLQQVEQAAKKQEREATIRGEALNRARTEVTTLHRQMVQREEEIKVIKERMQAAESLAQAMRKEVNDKEMMLNARAVAVEEETTMAAENAIEVARLQQQLHEMTNLNDANIAEIESLRKMVDTTRDEAEQRRSEMTRRATDLHQQSLEMERQLISTEESSKRASANMGHEVVMRGARLSNLLDGFLARVPVEYQTVIHREPATGEGSESTMLVASMEDSEQESVLPEDGARVLSTVLTKTEVVGRVLSNLMEQAMDNGSSRFEVEARWNEDQRKWEEERGEMRGEIEGLHKNETELRSALSSLEVQLEEATERLKTLEADWNSAQKLMSGACEELMMASEESIDKDDELDMPE</sequence>
<evidence type="ECO:0000313" key="3">
    <source>
        <dbReference type="EMBL" id="KAK3263688.1"/>
    </source>
</evidence>
<comment type="caution">
    <text evidence="3">The sequence shown here is derived from an EMBL/GenBank/DDBJ whole genome shotgun (WGS) entry which is preliminary data.</text>
</comment>
<proteinExistence type="predicted"/>
<accession>A0AAE0KWU2</accession>
<feature type="region of interest" description="Disordered" evidence="2">
    <location>
        <begin position="269"/>
        <end position="288"/>
    </location>
</feature>
<feature type="region of interest" description="Disordered" evidence="2">
    <location>
        <begin position="122"/>
        <end position="151"/>
    </location>
</feature>
<protein>
    <submittedName>
        <fullName evidence="3">Uncharacterized protein</fullName>
    </submittedName>
</protein>
<gene>
    <name evidence="3" type="ORF">CYMTET_27521</name>
</gene>